<dbReference type="GO" id="GO:2000779">
    <property type="term" value="P:regulation of double-strand break repair"/>
    <property type="evidence" value="ECO:0007669"/>
    <property type="project" value="TreeGrafter"/>
</dbReference>
<evidence type="ECO:0000256" key="5">
    <source>
        <dbReference type="SAM" id="MobiDB-lite"/>
    </source>
</evidence>
<dbReference type="GO" id="GO:0042393">
    <property type="term" value="F:histone binding"/>
    <property type="evidence" value="ECO:0007669"/>
    <property type="project" value="TreeGrafter"/>
</dbReference>
<evidence type="ECO:0000256" key="1">
    <source>
        <dbReference type="ARBA" id="ARBA00004123"/>
    </source>
</evidence>
<evidence type="ECO:0000256" key="3">
    <source>
        <dbReference type="ARBA" id="ARBA00023125"/>
    </source>
</evidence>
<dbReference type="SMART" id="SM00513">
    <property type="entry name" value="SAP"/>
    <property type="match status" value="1"/>
</dbReference>
<feature type="compositionally biased region" description="Acidic residues" evidence="5">
    <location>
        <begin position="304"/>
        <end position="333"/>
    </location>
</feature>
<dbReference type="Gene3D" id="1.10.10.60">
    <property type="entry name" value="Homeodomain-like"/>
    <property type="match status" value="1"/>
</dbReference>
<dbReference type="InterPro" id="IPR036361">
    <property type="entry name" value="SAP_dom_sf"/>
</dbReference>
<evidence type="ECO:0000313" key="9">
    <source>
        <dbReference type="Proteomes" id="UP000678393"/>
    </source>
</evidence>
<feature type="compositionally biased region" description="Basic residues" evidence="5">
    <location>
        <begin position="283"/>
        <end position="295"/>
    </location>
</feature>
<keyword evidence="4" id="KW-0539">Nucleus</keyword>
<organism evidence="8 9">
    <name type="scientific">Candidula unifasciata</name>
    <dbReference type="NCBI Taxonomy" id="100452"/>
    <lineage>
        <taxon>Eukaryota</taxon>
        <taxon>Metazoa</taxon>
        <taxon>Spiralia</taxon>
        <taxon>Lophotrochozoa</taxon>
        <taxon>Mollusca</taxon>
        <taxon>Gastropoda</taxon>
        <taxon>Heterobranchia</taxon>
        <taxon>Euthyneura</taxon>
        <taxon>Panpulmonata</taxon>
        <taxon>Eupulmonata</taxon>
        <taxon>Stylommatophora</taxon>
        <taxon>Helicina</taxon>
        <taxon>Helicoidea</taxon>
        <taxon>Geomitridae</taxon>
        <taxon>Candidula</taxon>
    </lineage>
</organism>
<feature type="compositionally biased region" description="Basic residues" evidence="5">
    <location>
        <begin position="337"/>
        <end position="352"/>
    </location>
</feature>
<dbReference type="InterPro" id="IPR044198">
    <property type="entry name" value="DEK"/>
</dbReference>
<feature type="compositionally biased region" description="Acidic residues" evidence="5">
    <location>
        <begin position="104"/>
        <end position="117"/>
    </location>
</feature>
<evidence type="ECO:0000259" key="6">
    <source>
        <dbReference type="PROSITE" id="PS50800"/>
    </source>
</evidence>
<dbReference type="PANTHER" id="PTHR13468">
    <property type="entry name" value="DEK PROTEIN"/>
    <property type="match status" value="1"/>
</dbReference>
<sequence>SEVKTDETPKKEQEVKTGEALKTERAEVKTDETLKTEQEGKTHESPKTEKEVKTDESPKTEQEARTADNVDVPKSEDVIPRKEKSQDKGAKTETNLKKDQTKDDSDDENEDEDEEELPPGLLELPLEVEGKREKKKVERLSASMIRSPQEKKKLEIEEGSGMKLGDIPHVEHQLNITKAADLKPLHRVLFLRAGANNEIKKNIKQFSGFTHSKDSKEHEKRVASLNKVVIAELKTICLVLGLERSGTKVNLVDRIMNFLMQPEDLTGKNKAKKRSKSASGKQNAKKQKSKQSGKKGKTDKDDISADDTDEDEKEDGEELEEEEEEGEEEESEDEIAKKKKTKKHSKKGTTKKSSKENEKKEKETKKPGKHLVVENDSLSEDSEGEPAAKIKKSPPSNEEIKKLIEKLLNGADLETVTMKTVMKQVYDNYPLFDLSDRKDFIKETVRKGVVS</sequence>
<dbReference type="PROSITE" id="PS51998">
    <property type="entry name" value="DEK_C"/>
    <property type="match status" value="1"/>
</dbReference>
<reference evidence="8" key="1">
    <citation type="submission" date="2021-04" db="EMBL/GenBank/DDBJ databases">
        <authorList>
            <consortium name="Molecular Ecology Group"/>
        </authorList>
    </citation>
    <scope>NUCLEOTIDE SEQUENCE</scope>
</reference>
<feature type="region of interest" description="Disordered" evidence="5">
    <location>
        <begin position="1"/>
        <end position="123"/>
    </location>
</feature>
<dbReference type="Pfam" id="PF08766">
    <property type="entry name" value="DEK_C"/>
    <property type="match status" value="1"/>
</dbReference>
<dbReference type="InterPro" id="IPR014876">
    <property type="entry name" value="DEK_C"/>
</dbReference>
<dbReference type="EMBL" id="CAJHNH020001557">
    <property type="protein sequence ID" value="CAG5123565.1"/>
    <property type="molecule type" value="Genomic_DNA"/>
</dbReference>
<feature type="region of interest" description="Disordered" evidence="5">
    <location>
        <begin position="266"/>
        <end position="398"/>
    </location>
</feature>
<name>A0A8S3Z6C4_9EUPU</name>
<feature type="compositionally biased region" description="Basic and acidic residues" evidence="5">
    <location>
        <begin position="1"/>
        <end position="103"/>
    </location>
</feature>
<feature type="domain" description="DEK-C" evidence="7">
    <location>
        <begin position="394"/>
        <end position="450"/>
    </location>
</feature>
<dbReference type="Proteomes" id="UP000678393">
    <property type="component" value="Unassembled WGS sequence"/>
</dbReference>
<gene>
    <name evidence="8" type="ORF">CUNI_LOCUS9123</name>
</gene>
<keyword evidence="3" id="KW-0238">DNA-binding</keyword>
<dbReference type="GO" id="GO:0003677">
    <property type="term" value="F:DNA binding"/>
    <property type="evidence" value="ECO:0007669"/>
    <property type="project" value="UniProtKB-KW"/>
</dbReference>
<dbReference type="GO" id="GO:0005634">
    <property type="term" value="C:nucleus"/>
    <property type="evidence" value="ECO:0007669"/>
    <property type="project" value="UniProtKB-SubCell"/>
</dbReference>
<comment type="caution">
    <text evidence="8">The sequence shown here is derived from an EMBL/GenBank/DDBJ whole genome shotgun (WGS) entry which is preliminary data.</text>
</comment>
<feature type="compositionally biased region" description="Basic and acidic residues" evidence="5">
    <location>
        <begin position="353"/>
        <end position="366"/>
    </location>
</feature>
<feature type="domain" description="SAP" evidence="6">
    <location>
        <begin position="225"/>
        <end position="259"/>
    </location>
</feature>
<evidence type="ECO:0000259" key="7">
    <source>
        <dbReference type="PROSITE" id="PS51998"/>
    </source>
</evidence>
<dbReference type="InterPro" id="IPR003034">
    <property type="entry name" value="SAP_dom"/>
</dbReference>
<dbReference type="PROSITE" id="PS50800">
    <property type="entry name" value="SAP"/>
    <property type="match status" value="1"/>
</dbReference>
<dbReference type="SUPFAM" id="SSF109715">
    <property type="entry name" value="DEK C-terminal domain"/>
    <property type="match status" value="1"/>
</dbReference>
<dbReference type="GO" id="GO:0006325">
    <property type="term" value="P:chromatin organization"/>
    <property type="evidence" value="ECO:0007669"/>
    <property type="project" value="UniProtKB-KW"/>
</dbReference>
<keyword evidence="2" id="KW-0156">Chromatin regulator</keyword>
<dbReference type="OrthoDB" id="370884at2759"/>
<comment type="subcellular location">
    <subcellularLocation>
        <location evidence="1">Nucleus</location>
    </subcellularLocation>
</comment>
<protein>
    <recommendedName>
        <fullName evidence="10">DEK protein</fullName>
    </recommendedName>
</protein>
<evidence type="ECO:0000313" key="8">
    <source>
        <dbReference type="EMBL" id="CAG5123565.1"/>
    </source>
</evidence>
<keyword evidence="9" id="KW-1185">Reference proteome</keyword>
<evidence type="ECO:0008006" key="10">
    <source>
        <dbReference type="Google" id="ProtNLM"/>
    </source>
</evidence>
<dbReference type="SUPFAM" id="SSF68906">
    <property type="entry name" value="SAP domain"/>
    <property type="match status" value="1"/>
</dbReference>
<proteinExistence type="predicted"/>
<dbReference type="PANTHER" id="PTHR13468:SF1">
    <property type="entry name" value="PROTEIN DEK"/>
    <property type="match status" value="1"/>
</dbReference>
<evidence type="ECO:0000256" key="4">
    <source>
        <dbReference type="ARBA" id="ARBA00023242"/>
    </source>
</evidence>
<accession>A0A8S3Z6C4</accession>
<evidence type="ECO:0000256" key="2">
    <source>
        <dbReference type="ARBA" id="ARBA00022853"/>
    </source>
</evidence>
<dbReference type="AlphaFoldDB" id="A0A8S3Z6C4"/>
<feature type="non-terminal residue" evidence="8">
    <location>
        <position position="1"/>
    </location>
</feature>